<dbReference type="OrthoDB" id="5296287at2759"/>
<feature type="transmembrane region" description="Helical" evidence="7">
    <location>
        <begin position="100"/>
        <end position="119"/>
    </location>
</feature>
<evidence type="ECO:0000256" key="3">
    <source>
        <dbReference type="ARBA" id="ARBA00022989"/>
    </source>
</evidence>
<keyword evidence="3 7" id="KW-1133">Transmembrane helix</keyword>
<dbReference type="PANTHER" id="PTHR24064">
    <property type="entry name" value="SOLUTE CARRIER FAMILY 22 MEMBER"/>
    <property type="match status" value="1"/>
</dbReference>
<evidence type="ECO:0000256" key="4">
    <source>
        <dbReference type="ARBA" id="ARBA00023136"/>
    </source>
</evidence>
<evidence type="ECO:0000256" key="2">
    <source>
        <dbReference type="ARBA" id="ARBA00022692"/>
    </source>
</evidence>
<dbReference type="InterPro" id="IPR036259">
    <property type="entry name" value="MFS_trans_sf"/>
</dbReference>
<evidence type="ECO:0000256" key="7">
    <source>
        <dbReference type="SAM" id="Phobius"/>
    </source>
</evidence>
<comment type="caution">
    <text evidence="8">The sequence shown here is derived from an EMBL/GenBank/DDBJ whole genome shotgun (WGS) entry which is preliminary data.</text>
</comment>
<comment type="subcellular location">
    <subcellularLocation>
        <location evidence="1">Membrane</location>
        <topology evidence="1">Multi-pass membrane protein</topology>
    </subcellularLocation>
</comment>
<protein>
    <submittedName>
        <fullName evidence="8">Organic cation/carnitine transporter 3</fullName>
    </submittedName>
</protein>
<keyword evidence="2 7" id="KW-0812">Transmembrane</keyword>
<gene>
    <name evidence="8" type="ORF">SHERM_00298</name>
</gene>
<keyword evidence="9" id="KW-1185">Reference proteome</keyword>
<evidence type="ECO:0000313" key="9">
    <source>
        <dbReference type="Proteomes" id="UP001153555"/>
    </source>
</evidence>
<dbReference type="AlphaFoldDB" id="A0A9N7R7E0"/>
<feature type="transmembrane region" description="Helical" evidence="7">
    <location>
        <begin position="41"/>
        <end position="61"/>
    </location>
</feature>
<evidence type="ECO:0000313" key="8">
    <source>
        <dbReference type="EMBL" id="CAA0818528.1"/>
    </source>
</evidence>
<organism evidence="8 9">
    <name type="scientific">Striga hermonthica</name>
    <name type="common">Purple witchweed</name>
    <name type="synonym">Buchnera hermonthica</name>
    <dbReference type="NCBI Taxonomy" id="68872"/>
    <lineage>
        <taxon>Eukaryota</taxon>
        <taxon>Viridiplantae</taxon>
        <taxon>Streptophyta</taxon>
        <taxon>Embryophyta</taxon>
        <taxon>Tracheophyta</taxon>
        <taxon>Spermatophyta</taxon>
        <taxon>Magnoliopsida</taxon>
        <taxon>eudicotyledons</taxon>
        <taxon>Gunneridae</taxon>
        <taxon>Pentapetalae</taxon>
        <taxon>asterids</taxon>
        <taxon>lamiids</taxon>
        <taxon>Lamiales</taxon>
        <taxon>Orobanchaceae</taxon>
        <taxon>Buchnereae</taxon>
        <taxon>Striga</taxon>
    </lineage>
</organism>
<accession>A0A9N7R7E0</accession>
<dbReference type="GO" id="GO:0016020">
    <property type="term" value="C:membrane"/>
    <property type="evidence" value="ECO:0007669"/>
    <property type="project" value="UniProtKB-SubCell"/>
</dbReference>
<dbReference type="SUPFAM" id="SSF103473">
    <property type="entry name" value="MFS general substrate transporter"/>
    <property type="match status" value="1"/>
</dbReference>
<proteinExistence type="inferred from homology"/>
<evidence type="ECO:0000256" key="1">
    <source>
        <dbReference type="ARBA" id="ARBA00004141"/>
    </source>
</evidence>
<name>A0A9N7R7E0_STRHE</name>
<dbReference type="EMBL" id="CACSLK010017224">
    <property type="protein sequence ID" value="CAA0818528.1"/>
    <property type="molecule type" value="Genomic_DNA"/>
</dbReference>
<dbReference type="Gene3D" id="1.20.1250.20">
    <property type="entry name" value="MFS general substrate transporter like domains"/>
    <property type="match status" value="1"/>
</dbReference>
<reference evidence="8" key="1">
    <citation type="submission" date="2019-12" db="EMBL/GenBank/DDBJ databases">
        <authorList>
            <person name="Scholes J."/>
        </authorList>
    </citation>
    <scope>NUCLEOTIDE SEQUENCE</scope>
</reference>
<comment type="similarity">
    <text evidence="5">Belongs to the major facilitator superfamily. Phosphate:H(+) symporter (TC 2.A.1.9) family.</text>
</comment>
<feature type="transmembrane region" description="Helical" evidence="7">
    <location>
        <begin position="131"/>
        <end position="151"/>
    </location>
</feature>
<evidence type="ECO:0000256" key="5">
    <source>
        <dbReference type="ARBA" id="ARBA00044504"/>
    </source>
</evidence>
<feature type="transmembrane region" description="Helical" evidence="7">
    <location>
        <begin position="67"/>
        <end position="88"/>
    </location>
</feature>
<evidence type="ECO:0000256" key="6">
    <source>
        <dbReference type="ARBA" id="ARBA00049011"/>
    </source>
</evidence>
<feature type="transmembrane region" description="Helical" evidence="7">
    <location>
        <begin position="12"/>
        <end position="34"/>
    </location>
</feature>
<comment type="catalytic activity">
    <reaction evidence="6">
        <text>phosphate(in) + H(+)(in) = phosphate(out) + H(+)(out)</text>
        <dbReference type="Rhea" id="RHEA:29939"/>
        <dbReference type="ChEBI" id="CHEBI:15378"/>
        <dbReference type="ChEBI" id="CHEBI:43474"/>
    </reaction>
    <physiologicalReaction direction="right-to-left" evidence="6">
        <dbReference type="Rhea" id="RHEA:29941"/>
    </physiologicalReaction>
</comment>
<dbReference type="Proteomes" id="UP001153555">
    <property type="component" value="Unassembled WGS sequence"/>
</dbReference>
<keyword evidence="4 7" id="KW-0472">Membrane</keyword>
<sequence length="179" mass="19238">MPLGLGSLHFNLYISVGLNALSGLLSNMALLFVIGRMRRKVFMGGLCLLSGICNLAGVFVGLKGWKIGMELLSFFWACMAFNVLLVYVMEMFPTCVRNSAVSVVREAILLGGFLGPVVVEVGRATAKGNGFIPYGVFGVTILVCGLFVLWLPETKGRVLFDTMEEEENYRGGGVGVDGA</sequence>